<reference evidence="3 4" key="1">
    <citation type="journal article" date="2009" name="Stand. Genomic Sci.">
        <title>Complete genome sequence of Stackebrandtia nassauensis type strain (LLR-40K-21).</title>
        <authorList>
            <person name="Munk C."/>
            <person name="Lapidus A."/>
            <person name="Copeland A."/>
            <person name="Jando M."/>
            <person name="Mayilraj S."/>
            <person name="Glavina Del Rio T."/>
            <person name="Nolan M."/>
            <person name="Chen F."/>
            <person name="Lucas S."/>
            <person name="Tice H."/>
            <person name="Cheng J.F."/>
            <person name="Han C."/>
            <person name="Detter J.C."/>
            <person name="Bruce D."/>
            <person name="Goodwin L."/>
            <person name="Chain P."/>
            <person name="Pitluck S."/>
            <person name="Goker M."/>
            <person name="Ovchinikova G."/>
            <person name="Pati A."/>
            <person name="Ivanova N."/>
            <person name="Mavromatis K."/>
            <person name="Chen A."/>
            <person name="Palaniappan K."/>
            <person name="Land M."/>
            <person name="Hauser L."/>
            <person name="Chang Y.J."/>
            <person name="Jeffries C.D."/>
            <person name="Bristow J."/>
            <person name="Eisen J.A."/>
            <person name="Markowitz V."/>
            <person name="Hugenholtz P."/>
            <person name="Kyrpides N.C."/>
            <person name="Klenk H.P."/>
        </authorList>
    </citation>
    <scope>NUCLEOTIDE SEQUENCE [LARGE SCALE GENOMIC DNA]</scope>
    <source>
        <strain evidence="4">DSM 44728 / CIP 108903 / NRRL B-16338 / NBRC 102104 / LLR-40K-21</strain>
    </source>
</reference>
<evidence type="ECO:0000256" key="2">
    <source>
        <dbReference type="SAM" id="Phobius"/>
    </source>
</evidence>
<feature type="transmembrane region" description="Helical" evidence="2">
    <location>
        <begin position="98"/>
        <end position="115"/>
    </location>
</feature>
<keyword evidence="2" id="KW-1133">Transmembrane helix</keyword>
<keyword evidence="2" id="KW-0472">Membrane</keyword>
<evidence type="ECO:0000256" key="1">
    <source>
        <dbReference type="SAM" id="MobiDB-lite"/>
    </source>
</evidence>
<feature type="compositionally biased region" description="Polar residues" evidence="1">
    <location>
        <begin position="164"/>
        <end position="173"/>
    </location>
</feature>
<feature type="transmembrane region" description="Helical" evidence="2">
    <location>
        <begin position="127"/>
        <end position="149"/>
    </location>
</feature>
<accession>D3PZ43</accession>
<dbReference type="KEGG" id="sna:Snas_5843"/>
<keyword evidence="2" id="KW-0812">Transmembrane</keyword>
<dbReference type="HOGENOM" id="CLU_1383430_0_0_11"/>
<keyword evidence="4" id="KW-1185">Reference proteome</keyword>
<dbReference type="Proteomes" id="UP000000844">
    <property type="component" value="Chromosome"/>
</dbReference>
<feature type="transmembrane region" description="Helical" evidence="2">
    <location>
        <begin position="62"/>
        <end position="86"/>
    </location>
</feature>
<dbReference type="OrthoDB" id="5195596at2"/>
<dbReference type="EMBL" id="CP001778">
    <property type="protein sequence ID" value="ADD45472.1"/>
    <property type="molecule type" value="Genomic_DNA"/>
</dbReference>
<evidence type="ECO:0000313" key="3">
    <source>
        <dbReference type="EMBL" id="ADD45472.1"/>
    </source>
</evidence>
<organism evidence="3 4">
    <name type="scientific">Stackebrandtia nassauensis (strain DSM 44728 / CIP 108903 / NRRL B-16338 / NBRC 102104 / LLR-40K-21)</name>
    <dbReference type="NCBI Taxonomy" id="446470"/>
    <lineage>
        <taxon>Bacteria</taxon>
        <taxon>Bacillati</taxon>
        <taxon>Actinomycetota</taxon>
        <taxon>Actinomycetes</taxon>
        <taxon>Glycomycetales</taxon>
        <taxon>Glycomycetaceae</taxon>
        <taxon>Stackebrandtia</taxon>
    </lineage>
</organism>
<feature type="transmembrane region" description="Helical" evidence="2">
    <location>
        <begin position="26"/>
        <end position="50"/>
    </location>
</feature>
<evidence type="ECO:0000313" key="4">
    <source>
        <dbReference type="Proteomes" id="UP000000844"/>
    </source>
</evidence>
<protein>
    <recommendedName>
        <fullName evidence="5">Transmembrane protein</fullName>
    </recommendedName>
</protein>
<dbReference type="AlphaFoldDB" id="D3PZ43"/>
<gene>
    <name evidence="3" type="ordered locus">Snas_5843</name>
</gene>
<dbReference type="RefSeq" id="WP_013021043.1">
    <property type="nucleotide sequence ID" value="NC_013947.1"/>
</dbReference>
<feature type="region of interest" description="Disordered" evidence="1">
    <location>
        <begin position="160"/>
        <end position="197"/>
    </location>
</feature>
<evidence type="ECO:0008006" key="5">
    <source>
        <dbReference type="Google" id="ProtNLM"/>
    </source>
</evidence>
<sequence length="197" mass="20754">MYEDNAWPDTAPIQTFIPERKRPQRVFIAGMATLTAAGAALLAGLLHLAVAETRGGSFLVDIPGVVMVVLGLAVAAWLGLVAQAVLKGRKWIPKPAMYSGGGLLVFFGLIGLLAKPGPAVGDGAFGLWLYAILAFLAAVAGVTTAVCLLGRNVAEYFDPPAQPSPFQQNNNQAPMGGYDSDWIPPQQRGRPQPPFTS</sequence>
<proteinExistence type="predicted"/>
<name>D3PZ43_STANL</name>